<dbReference type="Proteomes" id="UP001492380">
    <property type="component" value="Unassembled WGS sequence"/>
</dbReference>
<comment type="caution">
    <text evidence="2">The sequence shown here is derived from an EMBL/GenBank/DDBJ whole genome shotgun (WGS) entry which is preliminary data.</text>
</comment>
<dbReference type="EMBL" id="JBBWRZ010000010">
    <property type="protein sequence ID" value="KAK8227051.1"/>
    <property type="molecule type" value="Genomic_DNA"/>
</dbReference>
<name>A0ABR1YE96_9PEZI</name>
<evidence type="ECO:0000313" key="2">
    <source>
        <dbReference type="EMBL" id="KAK8227051.1"/>
    </source>
</evidence>
<proteinExistence type="predicted"/>
<reference evidence="2 3" key="1">
    <citation type="submission" date="2024-04" db="EMBL/GenBank/DDBJ databases">
        <title>Phyllosticta paracitricarpa is synonymous to the EU quarantine fungus P. citricarpa based on phylogenomic analyses.</title>
        <authorList>
            <consortium name="Lawrence Berkeley National Laboratory"/>
            <person name="Van Ingen-Buijs V.A."/>
            <person name="Van Westerhoven A.C."/>
            <person name="Haridas S."/>
            <person name="Skiadas P."/>
            <person name="Martin F."/>
            <person name="Groenewald J.Z."/>
            <person name="Crous P.W."/>
            <person name="Seidl M.F."/>
        </authorList>
    </citation>
    <scope>NUCLEOTIDE SEQUENCE [LARGE SCALE GENOMIC DNA]</scope>
    <source>
        <strain evidence="2 3">CBS 123374</strain>
    </source>
</reference>
<protein>
    <submittedName>
        <fullName evidence="2">Uncharacterized protein</fullName>
    </submittedName>
</protein>
<keyword evidence="1" id="KW-1133">Transmembrane helix</keyword>
<sequence length="186" mass="20956">MINSTLERQRRENTHLVTVLLAVSSTLHQFHNHQGNPAVATKGQMEELARLYNEVDELTTARKIVGRDIRAAIHKKRRAERAPFWAGFSSSIRQVFLLSGNTWIQCAGEFLACLIAIFIICCVGFAALILASLLIYAFLVMVYGLLILPTWQLLKGMHMATDVLSLVRAARRAQGVVLHCFHHIHR</sequence>
<keyword evidence="3" id="KW-1185">Reference proteome</keyword>
<organism evidence="2 3">
    <name type="scientific">Phyllosticta capitalensis</name>
    <dbReference type="NCBI Taxonomy" id="121624"/>
    <lineage>
        <taxon>Eukaryota</taxon>
        <taxon>Fungi</taxon>
        <taxon>Dikarya</taxon>
        <taxon>Ascomycota</taxon>
        <taxon>Pezizomycotina</taxon>
        <taxon>Dothideomycetes</taxon>
        <taxon>Dothideomycetes incertae sedis</taxon>
        <taxon>Botryosphaeriales</taxon>
        <taxon>Phyllostictaceae</taxon>
        <taxon>Phyllosticta</taxon>
    </lineage>
</organism>
<accession>A0ABR1YE96</accession>
<keyword evidence="1" id="KW-0472">Membrane</keyword>
<keyword evidence="1" id="KW-0812">Transmembrane</keyword>
<gene>
    <name evidence="2" type="ORF">HDK90DRAFT_46871</name>
</gene>
<feature type="transmembrane region" description="Helical" evidence="1">
    <location>
        <begin position="135"/>
        <end position="154"/>
    </location>
</feature>
<evidence type="ECO:0000313" key="3">
    <source>
        <dbReference type="Proteomes" id="UP001492380"/>
    </source>
</evidence>
<evidence type="ECO:0000256" key="1">
    <source>
        <dbReference type="SAM" id="Phobius"/>
    </source>
</evidence>
<feature type="transmembrane region" description="Helical" evidence="1">
    <location>
        <begin position="110"/>
        <end position="129"/>
    </location>
</feature>